<evidence type="ECO:0000313" key="3">
    <source>
        <dbReference type="Proteomes" id="UP000261828"/>
    </source>
</evidence>
<protein>
    <submittedName>
        <fullName evidence="2">Thioredoxin domain-containing protein</fullName>
    </submittedName>
</protein>
<dbReference type="InterPro" id="IPR036249">
    <property type="entry name" value="Thioredoxin-like_sf"/>
</dbReference>
<keyword evidence="3" id="KW-1185">Reference proteome</keyword>
<dbReference type="OrthoDB" id="9762614at2"/>
<comment type="caution">
    <text evidence="2">The sequence shown here is derived from an EMBL/GenBank/DDBJ whole genome shotgun (WGS) entry which is preliminary data.</text>
</comment>
<dbReference type="SUPFAM" id="SSF48208">
    <property type="entry name" value="Six-hairpin glycosidases"/>
    <property type="match status" value="1"/>
</dbReference>
<dbReference type="SUPFAM" id="SSF52833">
    <property type="entry name" value="Thioredoxin-like"/>
    <property type="match status" value="1"/>
</dbReference>
<dbReference type="EMBL" id="QTJX01000003">
    <property type="protein sequence ID" value="RDY58945.1"/>
    <property type="molecule type" value="Genomic_DNA"/>
</dbReference>
<dbReference type="Pfam" id="PF03663">
    <property type="entry name" value="Glyco_hydro_76"/>
    <property type="match status" value="1"/>
</dbReference>
<dbReference type="InterPro" id="IPR012341">
    <property type="entry name" value="6hp_glycosidase-like_sf"/>
</dbReference>
<dbReference type="CDD" id="cd02955">
    <property type="entry name" value="SSP411"/>
    <property type="match status" value="1"/>
</dbReference>
<proteinExistence type="predicted"/>
<dbReference type="InterPro" id="IPR004879">
    <property type="entry name" value="Ssp411-like_TRX"/>
</dbReference>
<dbReference type="Pfam" id="PF03190">
    <property type="entry name" value="Thioredox_DsbH"/>
    <property type="match status" value="1"/>
</dbReference>
<dbReference type="PANTHER" id="PTHR42899:SF1">
    <property type="entry name" value="SPERMATOGENESIS-ASSOCIATED PROTEIN 20"/>
    <property type="match status" value="1"/>
</dbReference>
<dbReference type="PIRSF" id="PIRSF006402">
    <property type="entry name" value="UCP006402_thioredoxin"/>
    <property type="match status" value="1"/>
</dbReference>
<dbReference type="AlphaFoldDB" id="A0A371JNZ5"/>
<dbReference type="RefSeq" id="WP_116185264.1">
    <property type="nucleotide sequence ID" value="NZ_QTJX01000003.1"/>
</dbReference>
<feature type="domain" description="Spermatogenesis-associated protein 20-like TRX" evidence="1">
    <location>
        <begin position="30"/>
        <end position="183"/>
    </location>
</feature>
<dbReference type="InterPro" id="IPR024705">
    <property type="entry name" value="Ssp411"/>
</dbReference>
<organism evidence="2 3">
    <name type="scientific">Flagellimonas nanhaiensis</name>
    <dbReference type="NCBI Taxonomy" id="2292706"/>
    <lineage>
        <taxon>Bacteria</taxon>
        <taxon>Pseudomonadati</taxon>
        <taxon>Bacteroidota</taxon>
        <taxon>Flavobacteriia</taxon>
        <taxon>Flavobacteriales</taxon>
        <taxon>Flavobacteriaceae</taxon>
        <taxon>Flagellimonas</taxon>
    </lineage>
</organism>
<dbReference type="InterPro" id="IPR005198">
    <property type="entry name" value="Glyco_hydro_76"/>
</dbReference>
<dbReference type="GO" id="GO:0005975">
    <property type="term" value="P:carbohydrate metabolic process"/>
    <property type="evidence" value="ECO:0007669"/>
    <property type="project" value="InterPro"/>
</dbReference>
<dbReference type="Proteomes" id="UP000261828">
    <property type="component" value="Unassembled WGS sequence"/>
</dbReference>
<dbReference type="PANTHER" id="PTHR42899">
    <property type="entry name" value="SPERMATOGENESIS-ASSOCIATED PROTEIN 20"/>
    <property type="match status" value="1"/>
</dbReference>
<evidence type="ECO:0000313" key="2">
    <source>
        <dbReference type="EMBL" id="RDY58945.1"/>
    </source>
</evidence>
<dbReference type="Gene3D" id="1.50.10.20">
    <property type="match status" value="1"/>
</dbReference>
<dbReference type="Gene3D" id="1.50.10.10">
    <property type="match status" value="1"/>
</dbReference>
<reference evidence="2 3" key="1">
    <citation type="submission" date="2018-08" db="EMBL/GenBank/DDBJ databases">
        <title>Muricauda nanhaiensis sp. nov., isolated from seawater of the South China Sea.</title>
        <authorList>
            <person name="Dang Y."/>
        </authorList>
    </citation>
    <scope>NUCLEOTIDE SEQUENCE [LARGE SCALE GENOMIC DNA]</scope>
    <source>
        <strain evidence="2 3">SM1704</strain>
    </source>
</reference>
<evidence type="ECO:0000259" key="1">
    <source>
        <dbReference type="Pfam" id="PF03190"/>
    </source>
</evidence>
<accession>A0A371JNZ5</accession>
<gene>
    <name evidence="2" type="ORF">DX873_13925</name>
</gene>
<sequence>MLKKITFVTILLFLTHGCTQKTNKVSHKYTNALIHETSPYLLQHAHNPVNWEAWKPEVLERAQKEDKPLLISIGYAACHWCHVMEEECFEDEAVAQMMNENFINIKIDREERPDVDQIYMDAIQMISGNGGWPLNIVALPDGRPFWGATYVPKENWIKSLEQLTKLYKEDKQRVVQYAADLSNGINAINLVENKGDSDIYNLDQLDGAVAKWSQHFDNFLGGYKRAPKFMMPNNWDFLLHYATANSKPELLEQVNVTLRRMAFGGVYDHVGGGFSRYAVDTKWHVPHFEKMLYDNGQLASLYAKAYAVTKNELYKEVVEETIAFVQEELLDKNGGFYSSLDADSLDENGELEEGAYYVWTKEELEQLLGSDFEVFKDYYNINSYGLWEKGNYVLIRDKDDAEIAEKHNLSVPVLKEKMNEALSLLKKERAKRNKPRLDDKILTSWNGLMLSGLVDAYRYLGNQEYLDLALANAKFIEKEMLKKDYSLFRNHKEGESTINAFLEDYATVIEAYLALYEVTFDEKWLNHAKSLLDYTQKHFLDKDSGMFFFTSDEDHSLIRRSIEVNDNVISASNSIMGKNLLKFHKLFPQEGYGDIAKQMLKNVQENFDETAQGYANWLNLVLYENQNFYEIAILGDDFKTLGKEISGNYLPNSILTGSKKDGSIELLQNRYVEGETFVYVCIEGTCKLPVTTSQDALKQIKSFK</sequence>
<name>A0A371JNZ5_9FLAO</name>
<dbReference type="InterPro" id="IPR008928">
    <property type="entry name" value="6-hairpin_glycosidase_sf"/>
</dbReference>
<dbReference type="Gene3D" id="3.40.30.10">
    <property type="entry name" value="Glutaredoxin"/>
    <property type="match status" value="1"/>
</dbReference>